<evidence type="ECO:0000259" key="1">
    <source>
        <dbReference type="Pfam" id="PF01261"/>
    </source>
</evidence>
<evidence type="ECO:0000313" key="2">
    <source>
        <dbReference type="EMBL" id="MBU9735756.1"/>
    </source>
</evidence>
<dbReference type="RefSeq" id="WP_238720740.1">
    <property type="nucleotide sequence ID" value="NZ_JAHQCW010000005.1"/>
</dbReference>
<dbReference type="GO" id="GO:0016853">
    <property type="term" value="F:isomerase activity"/>
    <property type="evidence" value="ECO:0007669"/>
    <property type="project" value="UniProtKB-KW"/>
</dbReference>
<dbReference type="PANTHER" id="PTHR12110:SF53">
    <property type="entry name" value="BLR5974 PROTEIN"/>
    <property type="match status" value="1"/>
</dbReference>
<organism evidence="2 3">
    <name type="scientific">Diplocloster agilis</name>
    <dbReference type="NCBI Taxonomy" id="2850323"/>
    <lineage>
        <taxon>Bacteria</taxon>
        <taxon>Bacillati</taxon>
        <taxon>Bacillota</taxon>
        <taxon>Clostridia</taxon>
        <taxon>Lachnospirales</taxon>
        <taxon>Lachnospiraceae</taxon>
        <taxon>Diplocloster</taxon>
    </lineage>
</organism>
<proteinExistence type="predicted"/>
<dbReference type="InterPro" id="IPR036237">
    <property type="entry name" value="Xyl_isomerase-like_sf"/>
</dbReference>
<dbReference type="PANTHER" id="PTHR12110">
    <property type="entry name" value="HYDROXYPYRUVATE ISOMERASE"/>
    <property type="match status" value="1"/>
</dbReference>
<reference evidence="2" key="1">
    <citation type="submission" date="2021-06" db="EMBL/GenBank/DDBJ databases">
        <title>Description of novel taxa of the family Lachnospiraceae.</title>
        <authorList>
            <person name="Chaplin A.V."/>
            <person name="Sokolova S.R."/>
            <person name="Pikina A.P."/>
            <person name="Korzhanova M."/>
            <person name="Belova V."/>
            <person name="Korostin D."/>
            <person name="Efimov B.A."/>
        </authorList>
    </citation>
    <scope>NUCLEOTIDE SEQUENCE</scope>
    <source>
        <strain evidence="2">ASD5720</strain>
    </source>
</reference>
<keyword evidence="3" id="KW-1185">Reference proteome</keyword>
<dbReference type="SUPFAM" id="SSF51658">
    <property type="entry name" value="Xylose isomerase-like"/>
    <property type="match status" value="1"/>
</dbReference>
<dbReference type="EMBL" id="JAHQCW010000005">
    <property type="protein sequence ID" value="MBU9735756.1"/>
    <property type="molecule type" value="Genomic_DNA"/>
</dbReference>
<name>A0A949K368_9FIRM</name>
<keyword evidence="2" id="KW-0413">Isomerase</keyword>
<dbReference type="AlphaFoldDB" id="A0A949K368"/>
<comment type="caution">
    <text evidence="2">The sequence shown here is derived from an EMBL/GenBank/DDBJ whole genome shotgun (WGS) entry which is preliminary data.</text>
</comment>
<dbReference type="Proteomes" id="UP000712157">
    <property type="component" value="Unassembled WGS sequence"/>
</dbReference>
<sequence length="289" mass="33329">MKSTIGVSSWSLQQLSFTQGATIEDIICMVADMGAEGIDICEEYIPCHPQPDLVKLRELRRFAESKHLELGATWFCTEIGNAIKASDEAHVLEVYKKNIIIAAEMGSKFICIPMLLNTRDKTYEQNKEELIHYFEQLLPFAEKYNMPISHECARERTPELSLEMAKYFNSKYYTVCPDLEAWRFDTPDLPLGPHCEDPSAGKPTPASMDLFRECMPYSPYIHFKLLSLDENGEEPHFPIPEMMDAINQSAIDHYLCVEYEGWIPDIHPERDSLEETKRCISMIRRYQKG</sequence>
<dbReference type="InterPro" id="IPR050312">
    <property type="entry name" value="IolE/XylAMocC-like"/>
</dbReference>
<feature type="domain" description="Xylose isomerase-like TIM barrel" evidence="1">
    <location>
        <begin position="30"/>
        <end position="267"/>
    </location>
</feature>
<gene>
    <name evidence="2" type="ORF">KTH89_04350</name>
</gene>
<protein>
    <submittedName>
        <fullName evidence="2">Sugar phosphate isomerase/epimerase</fullName>
    </submittedName>
</protein>
<dbReference type="Gene3D" id="3.20.20.150">
    <property type="entry name" value="Divalent-metal-dependent TIM barrel enzymes"/>
    <property type="match status" value="1"/>
</dbReference>
<evidence type="ECO:0000313" key="3">
    <source>
        <dbReference type="Proteomes" id="UP000712157"/>
    </source>
</evidence>
<dbReference type="InterPro" id="IPR013022">
    <property type="entry name" value="Xyl_isomerase-like_TIM-brl"/>
</dbReference>
<dbReference type="Pfam" id="PF01261">
    <property type="entry name" value="AP_endonuc_2"/>
    <property type="match status" value="1"/>
</dbReference>
<accession>A0A949K368</accession>